<reference evidence="11" key="2">
    <citation type="submission" date="2012-10" db="EMBL/GenBank/DDBJ databases">
        <title>Improved high-quality draft of Thermaerobacter subterraneus C21, DSM 13965.</title>
        <authorList>
            <consortium name="DOE Joint Genome Institute"/>
            <person name="Eisen J."/>
            <person name="Huntemann M."/>
            <person name="Wei C.-L."/>
            <person name="Han J."/>
            <person name="Detter J.C."/>
            <person name="Han C."/>
            <person name="Tapia R."/>
            <person name="Chen A."/>
            <person name="Kyrpides N."/>
            <person name="Mavromatis K."/>
            <person name="Markowitz V."/>
            <person name="Szeto E."/>
            <person name="Ivanova N."/>
            <person name="Mikhailova N."/>
            <person name="Ovchinnikova G."/>
            <person name="Pagani I."/>
            <person name="Pati A."/>
            <person name="Goodwin L."/>
            <person name="Nordberg H.P."/>
            <person name="Cantor M.N."/>
            <person name="Hua S.X."/>
            <person name="Woyke T."/>
            <person name="Eisen J."/>
            <person name="Klenk H.-P."/>
        </authorList>
    </citation>
    <scope>NUCLEOTIDE SEQUENCE [LARGE SCALE GENOMIC DNA]</scope>
    <source>
        <strain evidence="11">DSM 13965</strain>
    </source>
</reference>
<evidence type="ECO:0000256" key="6">
    <source>
        <dbReference type="ARBA" id="ARBA00022723"/>
    </source>
</evidence>
<dbReference type="SUPFAM" id="SSF52540">
    <property type="entry name" value="P-loop containing nucleoside triphosphate hydrolases"/>
    <property type="match status" value="1"/>
</dbReference>
<keyword evidence="9" id="KW-0460">Magnesium</keyword>
<dbReference type="GO" id="GO:0005737">
    <property type="term" value="C:cytoplasm"/>
    <property type="evidence" value="ECO:0007669"/>
    <property type="project" value="UniProtKB-SubCell"/>
</dbReference>
<accession>K6P0F1</accession>
<keyword evidence="5" id="KW-0819">tRNA processing</keyword>
<dbReference type="GO" id="GO:0002949">
    <property type="term" value="P:tRNA threonylcarbamoyladenosine modification"/>
    <property type="evidence" value="ECO:0007669"/>
    <property type="project" value="InterPro"/>
</dbReference>
<dbReference type="EMBL" id="AENY02000003">
    <property type="protein sequence ID" value="EKP94565.1"/>
    <property type="molecule type" value="Genomic_DNA"/>
</dbReference>
<dbReference type="InterPro" id="IPR003442">
    <property type="entry name" value="T6A_TsaE"/>
</dbReference>
<evidence type="ECO:0000256" key="8">
    <source>
        <dbReference type="ARBA" id="ARBA00022840"/>
    </source>
</evidence>
<keyword evidence="8" id="KW-0067">ATP-binding</keyword>
<sequence>MTGSRTVTIPSAEAMERLGEGLAAALAPGDWIALTGPLGAGKTTLVRGLARGLGYRGRVASPTFTLVHLYRGRLPLYHLDLYRLEGEEALRDVVDPAEMEASGAVVVEWADRAPGWIPAGALWLELAPLPAGEGRRVTARAQGPRAARLLDTLPGKDGGWH</sequence>
<dbReference type="Proteomes" id="UP000005710">
    <property type="component" value="Unassembled WGS sequence"/>
</dbReference>
<evidence type="ECO:0000256" key="5">
    <source>
        <dbReference type="ARBA" id="ARBA00022694"/>
    </source>
</evidence>
<dbReference type="HOGENOM" id="CLU_087829_3_0_9"/>
<dbReference type="Gene3D" id="3.40.50.300">
    <property type="entry name" value="P-loop containing nucleotide triphosphate hydrolases"/>
    <property type="match status" value="1"/>
</dbReference>
<organism evidence="11 12">
    <name type="scientific">Thermaerobacter subterraneus DSM 13965</name>
    <dbReference type="NCBI Taxonomy" id="867903"/>
    <lineage>
        <taxon>Bacteria</taxon>
        <taxon>Bacillati</taxon>
        <taxon>Bacillota</taxon>
        <taxon>Clostridia</taxon>
        <taxon>Eubacteriales</taxon>
        <taxon>Clostridiales Family XVII. Incertae Sedis</taxon>
        <taxon>Thermaerobacter</taxon>
    </lineage>
</organism>
<evidence type="ECO:0000256" key="7">
    <source>
        <dbReference type="ARBA" id="ARBA00022741"/>
    </source>
</evidence>
<evidence type="ECO:0000256" key="9">
    <source>
        <dbReference type="ARBA" id="ARBA00022842"/>
    </source>
</evidence>
<gene>
    <name evidence="11" type="ORF">ThesuDRAFT_02303</name>
</gene>
<keyword evidence="12" id="KW-1185">Reference proteome</keyword>
<keyword evidence="7" id="KW-0547">Nucleotide-binding</keyword>
<dbReference type="NCBIfam" id="TIGR00150">
    <property type="entry name" value="T6A_YjeE"/>
    <property type="match status" value="1"/>
</dbReference>
<comment type="similarity">
    <text evidence="2">Belongs to the TsaE family.</text>
</comment>
<protein>
    <recommendedName>
        <fullName evidence="3">tRNA threonylcarbamoyladenosine biosynthesis protein TsaE</fullName>
    </recommendedName>
    <alternativeName>
        <fullName evidence="10">t(6)A37 threonylcarbamoyladenosine biosynthesis protein TsaE</fullName>
    </alternativeName>
</protein>
<name>K6P0F1_9FIRM</name>
<evidence type="ECO:0000313" key="11">
    <source>
        <dbReference type="EMBL" id="EKP94565.1"/>
    </source>
</evidence>
<comment type="caution">
    <text evidence="11">The sequence shown here is derived from an EMBL/GenBank/DDBJ whole genome shotgun (WGS) entry which is preliminary data.</text>
</comment>
<evidence type="ECO:0000256" key="1">
    <source>
        <dbReference type="ARBA" id="ARBA00004496"/>
    </source>
</evidence>
<dbReference type="eggNOG" id="COG0802">
    <property type="taxonomic scope" value="Bacteria"/>
</dbReference>
<dbReference type="PANTHER" id="PTHR33540">
    <property type="entry name" value="TRNA THREONYLCARBAMOYLADENOSINE BIOSYNTHESIS PROTEIN TSAE"/>
    <property type="match status" value="1"/>
</dbReference>
<evidence type="ECO:0000256" key="2">
    <source>
        <dbReference type="ARBA" id="ARBA00007599"/>
    </source>
</evidence>
<evidence type="ECO:0000256" key="4">
    <source>
        <dbReference type="ARBA" id="ARBA00022490"/>
    </source>
</evidence>
<reference evidence="11" key="1">
    <citation type="submission" date="2010-10" db="EMBL/GenBank/DDBJ databases">
        <authorList>
            <consortium name="US DOE Joint Genome Institute (JGI-PGF)"/>
            <person name="Lucas S."/>
            <person name="Copeland A."/>
            <person name="Lapidus A."/>
            <person name="Bruce D."/>
            <person name="Goodwin L."/>
            <person name="Pitluck S."/>
            <person name="Kyrpides N."/>
            <person name="Mavromatis K."/>
            <person name="Detter J.C."/>
            <person name="Han C."/>
            <person name="Land M."/>
            <person name="Hauser L."/>
            <person name="Markowitz V."/>
            <person name="Cheng J.-F."/>
            <person name="Hugenholtz P."/>
            <person name="Woyke T."/>
            <person name="Wu D."/>
            <person name="Pukall R."/>
            <person name="Wahrenburg C."/>
            <person name="Brambilla E."/>
            <person name="Klenk H.-P."/>
            <person name="Eisen J.A."/>
        </authorList>
    </citation>
    <scope>NUCLEOTIDE SEQUENCE [LARGE SCALE GENOMIC DNA]</scope>
    <source>
        <strain evidence="11">DSM 13965</strain>
    </source>
</reference>
<dbReference type="Pfam" id="PF02367">
    <property type="entry name" value="TsaE"/>
    <property type="match status" value="1"/>
</dbReference>
<proteinExistence type="inferred from homology"/>
<evidence type="ECO:0000256" key="10">
    <source>
        <dbReference type="ARBA" id="ARBA00032441"/>
    </source>
</evidence>
<dbReference type="InterPro" id="IPR027417">
    <property type="entry name" value="P-loop_NTPase"/>
</dbReference>
<evidence type="ECO:0000256" key="3">
    <source>
        <dbReference type="ARBA" id="ARBA00019010"/>
    </source>
</evidence>
<evidence type="ECO:0000313" key="12">
    <source>
        <dbReference type="Proteomes" id="UP000005710"/>
    </source>
</evidence>
<keyword evidence="6" id="KW-0479">Metal-binding</keyword>
<keyword evidence="4" id="KW-0963">Cytoplasm</keyword>
<comment type="subcellular location">
    <subcellularLocation>
        <location evidence="1">Cytoplasm</location>
    </subcellularLocation>
</comment>
<dbReference type="AlphaFoldDB" id="K6P0F1"/>
<dbReference type="GO" id="GO:0046872">
    <property type="term" value="F:metal ion binding"/>
    <property type="evidence" value="ECO:0007669"/>
    <property type="project" value="UniProtKB-KW"/>
</dbReference>
<dbReference type="RefSeq" id="WP_006904585.1">
    <property type="nucleotide sequence ID" value="NZ_JH976535.1"/>
</dbReference>
<dbReference type="GO" id="GO:0005524">
    <property type="term" value="F:ATP binding"/>
    <property type="evidence" value="ECO:0007669"/>
    <property type="project" value="UniProtKB-KW"/>
</dbReference>
<dbReference type="STRING" id="867903.ThesuDRAFT_02303"/>
<dbReference type="PANTHER" id="PTHR33540:SF2">
    <property type="entry name" value="TRNA THREONYLCARBAMOYLADENOSINE BIOSYNTHESIS PROTEIN TSAE"/>
    <property type="match status" value="1"/>
</dbReference>